<reference evidence="2 3" key="1">
    <citation type="submission" date="2019-06" db="EMBL/GenBank/DDBJ databases">
        <title>Whole genome shotgun sequence of Cellulomonas gelida NBRC 3748.</title>
        <authorList>
            <person name="Hosoyama A."/>
            <person name="Uohara A."/>
            <person name="Ohji S."/>
            <person name="Ichikawa N."/>
        </authorList>
    </citation>
    <scope>NUCLEOTIDE SEQUENCE [LARGE SCALE GENOMIC DNA]</scope>
    <source>
        <strain evidence="2 3">NBRC 3748</strain>
    </source>
</reference>
<name>A0A4Y3KP88_9CELL</name>
<keyword evidence="1" id="KW-0812">Transmembrane</keyword>
<comment type="caution">
    <text evidence="2">The sequence shown here is derived from an EMBL/GenBank/DDBJ whole genome shotgun (WGS) entry which is preliminary data.</text>
</comment>
<keyword evidence="3" id="KW-1185">Reference proteome</keyword>
<dbReference type="AlphaFoldDB" id="A0A4Y3KP88"/>
<keyword evidence="1" id="KW-1133">Transmembrane helix</keyword>
<evidence type="ECO:0000256" key="1">
    <source>
        <dbReference type="SAM" id="Phobius"/>
    </source>
</evidence>
<evidence type="ECO:0000313" key="2">
    <source>
        <dbReference type="EMBL" id="GEA84975.1"/>
    </source>
</evidence>
<gene>
    <name evidence="2" type="ORF">CGE01nite_22260</name>
</gene>
<proteinExistence type="predicted"/>
<dbReference type="Proteomes" id="UP000320461">
    <property type="component" value="Unassembled WGS sequence"/>
</dbReference>
<protein>
    <submittedName>
        <fullName evidence="2">Uncharacterized protein</fullName>
    </submittedName>
</protein>
<keyword evidence="1" id="KW-0472">Membrane</keyword>
<feature type="transmembrane region" description="Helical" evidence="1">
    <location>
        <begin position="12"/>
        <end position="35"/>
    </location>
</feature>
<accession>A0A4Y3KP88</accession>
<organism evidence="2 3">
    <name type="scientific">Cellulomonas gelida</name>
    <dbReference type="NCBI Taxonomy" id="1712"/>
    <lineage>
        <taxon>Bacteria</taxon>
        <taxon>Bacillati</taxon>
        <taxon>Actinomycetota</taxon>
        <taxon>Actinomycetes</taxon>
        <taxon>Micrococcales</taxon>
        <taxon>Cellulomonadaceae</taxon>
        <taxon>Cellulomonas</taxon>
    </lineage>
</organism>
<dbReference type="EMBL" id="BJLQ01000023">
    <property type="protein sequence ID" value="GEA84975.1"/>
    <property type="molecule type" value="Genomic_DNA"/>
</dbReference>
<sequence length="89" mass="8995">MGITSGFGKNEGLFSGIGSLNLLAAGIGLLIWAAVGPDAHVTSDQVTLGPGRAYAMGEPAVFGRENVDGVAPDEVLTRCTRTSSVYGVG</sequence>
<evidence type="ECO:0000313" key="3">
    <source>
        <dbReference type="Proteomes" id="UP000320461"/>
    </source>
</evidence>